<proteinExistence type="predicted"/>
<protein>
    <submittedName>
        <fullName evidence="2">Uncharacterized protein</fullName>
    </submittedName>
</protein>
<evidence type="ECO:0000313" key="2">
    <source>
        <dbReference type="EMBL" id="CAB0014939.1"/>
    </source>
</evidence>
<dbReference type="AlphaFoldDB" id="A0A6H5HDB3"/>
<name>A0A6H5HDB3_9HEMI</name>
<feature type="region of interest" description="Disordered" evidence="1">
    <location>
        <begin position="34"/>
        <end position="67"/>
    </location>
</feature>
<dbReference type="EMBL" id="CADCXU010028251">
    <property type="protein sequence ID" value="CAB0014939.1"/>
    <property type="molecule type" value="Genomic_DNA"/>
</dbReference>
<evidence type="ECO:0000313" key="3">
    <source>
        <dbReference type="Proteomes" id="UP000479000"/>
    </source>
</evidence>
<accession>A0A6H5HDB3</accession>
<sequence length="67" mass="7021">MPQYTASTISMVKHEGKCSTNHFRHISVGGMVGGAGRGGGGGYGKTSSRTMGPKRMLSKIPEKLPTL</sequence>
<feature type="non-terminal residue" evidence="2">
    <location>
        <position position="67"/>
    </location>
</feature>
<organism evidence="2 3">
    <name type="scientific">Nesidiocoris tenuis</name>
    <dbReference type="NCBI Taxonomy" id="355587"/>
    <lineage>
        <taxon>Eukaryota</taxon>
        <taxon>Metazoa</taxon>
        <taxon>Ecdysozoa</taxon>
        <taxon>Arthropoda</taxon>
        <taxon>Hexapoda</taxon>
        <taxon>Insecta</taxon>
        <taxon>Pterygota</taxon>
        <taxon>Neoptera</taxon>
        <taxon>Paraneoptera</taxon>
        <taxon>Hemiptera</taxon>
        <taxon>Heteroptera</taxon>
        <taxon>Panheteroptera</taxon>
        <taxon>Cimicomorpha</taxon>
        <taxon>Miridae</taxon>
        <taxon>Dicyphina</taxon>
        <taxon>Nesidiocoris</taxon>
    </lineage>
</organism>
<feature type="compositionally biased region" description="Gly residues" evidence="1">
    <location>
        <begin position="34"/>
        <end position="44"/>
    </location>
</feature>
<reference evidence="2 3" key="1">
    <citation type="submission" date="2020-02" db="EMBL/GenBank/DDBJ databases">
        <authorList>
            <person name="Ferguson B K."/>
        </authorList>
    </citation>
    <scope>NUCLEOTIDE SEQUENCE [LARGE SCALE GENOMIC DNA]</scope>
</reference>
<evidence type="ECO:0000256" key="1">
    <source>
        <dbReference type="SAM" id="MobiDB-lite"/>
    </source>
</evidence>
<dbReference type="Proteomes" id="UP000479000">
    <property type="component" value="Unassembled WGS sequence"/>
</dbReference>
<gene>
    <name evidence="2" type="ORF">NTEN_LOCUS19339</name>
</gene>
<keyword evidence="3" id="KW-1185">Reference proteome</keyword>